<dbReference type="Proteomes" id="UP000786811">
    <property type="component" value="Unassembled WGS sequence"/>
</dbReference>
<keyword evidence="2" id="KW-1185">Reference proteome</keyword>
<dbReference type="AlphaFoldDB" id="A0A8J2H863"/>
<accession>A0A8J2H863</accession>
<gene>
    <name evidence="1" type="ORF">HICCMSTLAB_LOCUS3620</name>
</gene>
<protein>
    <submittedName>
        <fullName evidence="1">Uncharacterized protein</fullName>
    </submittedName>
</protein>
<name>A0A8J2H863_COTCN</name>
<proteinExistence type="predicted"/>
<organism evidence="1 2">
    <name type="scientific">Cotesia congregata</name>
    <name type="common">Parasitoid wasp</name>
    <name type="synonym">Apanteles congregatus</name>
    <dbReference type="NCBI Taxonomy" id="51543"/>
    <lineage>
        <taxon>Eukaryota</taxon>
        <taxon>Metazoa</taxon>
        <taxon>Ecdysozoa</taxon>
        <taxon>Arthropoda</taxon>
        <taxon>Hexapoda</taxon>
        <taxon>Insecta</taxon>
        <taxon>Pterygota</taxon>
        <taxon>Neoptera</taxon>
        <taxon>Endopterygota</taxon>
        <taxon>Hymenoptera</taxon>
        <taxon>Apocrita</taxon>
        <taxon>Ichneumonoidea</taxon>
        <taxon>Braconidae</taxon>
        <taxon>Microgastrinae</taxon>
        <taxon>Cotesia</taxon>
    </lineage>
</organism>
<evidence type="ECO:0000313" key="2">
    <source>
        <dbReference type="Proteomes" id="UP000786811"/>
    </source>
</evidence>
<evidence type="ECO:0000313" key="1">
    <source>
        <dbReference type="EMBL" id="CAG5082661.1"/>
    </source>
</evidence>
<comment type="caution">
    <text evidence="1">The sequence shown here is derived from an EMBL/GenBank/DDBJ whole genome shotgun (WGS) entry which is preliminary data.</text>
</comment>
<sequence length="68" mass="8286">MKNCRGLRQKTIICSKCQIFLPSFMSIRFWCQLFVCGRNYQQELQIHRHFKFSKNKAYEFFINKEANS</sequence>
<dbReference type="EMBL" id="CAJNRD030001118">
    <property type="protein sequence ID" value="CAG5082661.1"/>
    <property type="molecule type" value="Genomic_DNA"/>
</dbReference>
<reference evidence="1" key="1">
    <citation type="submission" date="2021-04" db="EMBL/GenBank/DDBJ databases">
        <authorList>
            <person name="Chebbi M.A.C M."/>
        </authorList>
    </citation>
    <scope>NUCLEOTIDE SEQUENCE</scope>
</reference>